<name>A0A1I2A243_9ACTN</name>
<sequence>MSEADSGTGANEQFVKVVFELQQDDDGWPPVGREGLWAVPVTADTVRLDNTPWFARNVASGDLFRVHRSEDGQLVADERLEWSGNCTIRIIPFADGALGGSRQRVLDLFAPLGVTGEGLQQFGMVALDVPPDADLAAVKRQLRDGARDGWWDYEEGCVGDAWLEAEPQDRDV</sequence>
<proteinExistence type="predicted"/>
<organism evidence="1 2">
    <name type="scientific">Actinoplanes philippinensis</name>
    <dbReference type="NCBI Taxonomy" id="35752"/>
    <lineage>
        <taxon>Bacteria</taxon>
        <taxon>Bacillati</taxon>
        <taxon>Actinomycetota</taxon>
        <taxon>Actinomycetes</taxon>
        <taxon>Micromonosporales</taxon>
        <taxon>Micromonosporaceae</taxon>
        <taxon>Actinoplanes</taxon>
    </lineage>
</organism>
<evidence type="ECO:0000313" key="2">
    <source>
        <dbReference type="Proteomes" id="UP000199645"/>
    </source>
</evidence>
<reference evidence="1 2" key="1">
    <citation type="submission" date="2016-10" db="EMBL/GenBank/DDBJ databases">
        <authorList>
            <person name="de Groot N.N."/>
        </authorList>
    </citation>
    <scope>NUCLEOTIDE SEQUENCE [LARGE SCALE GENOMIC DNA]</scope>
    <source>
        <strain evidence="1 2">DSM 43019</strain>
    </source>
</reference>
<evidence type="ECO:0000313" key="1">
    <source>
        <dbReference type="EMBL" id="SFE37879.1"/>
    </source>
</evidence>
<dbReference type="Proteomes" id="UP000199645">
    <property type="component" value="Unassembled WGS sequence"/>
</dbReference>
<dbReference type="STRING" id="35752.SAMN05421541_101455"/>
<dbReference type="AlphaFoldDB" id="A0A1I2A243"/>
<gene>
    <name evidence="1" type="ORF">SAMN05421541_101455</name>
</gene>
<dbReference type="EMBL" id="FONV01000001">
    <property type="protein sequence ID" value="SFE37879.1"/>
    <property type="molecule type" value="Genomic_DNA"/>
</dbReference>
<protein>
    <recommendedName>
        <fullName evidence="3">DUF4265 domain-containing protein</fullName>
    </recommendedName>
</protein>
<evidence type="ECO:0008006" key="3">
    <source>
        <dbReference type="Google" id="ProtNLM"/>
    </source>
</evidence>
<dbReference type="RefSeq" id="WP_203779097.1">
    <property type="nucleotide sequence ID" value="NZ_BOMT01000010.1"/>
</dbReference>
<accession>A0A1I2A243</accession>
<dbReference type="Pfam" id="PF14085">
    <property type="entry name" value="DUF4265"/>
    <property type="match status" value="1"/>
</dbReference>
<keyword evidence="2" id="KW-1185">Reference proteome</keyword>
<dbReference type="InterPro" id="IPR025361">
    <property type="entry name" value="DUF4265"/>
</dbReference>